<protein>
    <submittedName>
        <fullName evidence="1">Uncharacterized protein</fullName>
    </submittedName>
</protein>
<dbReference type="EMBL" id="JBHLYW010000022">
    <property type="protein sequence ID" value="MFC0079641.1"/>
    <property type="molecule type" value="Genomic_DNA"/>
</dbReference>
<proteinExistence type="predicted"/>
<reference evidence="1 2" key="1">
    <citation type="submission" date="2024-09" db="EMBL/GenBank/DDBJ databases">
        <authorList>
            <person name="Sun Q."/>
            <person name="Mori K."/>
        </authorList>
    </citation>
    <scope>NUCLEOTIDE SEQUENCE [LARGE SCALE GENOMIC DNA]</scope>
    <source>
        <strain evidence="1 2">CGMCC 1.12926</strain>
    </source>
</reference>
<organism evidence="1 2">
    <name type="scientific">Flavobacterium procerum</name>
    <dbReference type="NCBI Taxonomy" id="1455569"/>
    <lineage>
        <taxon>Bacteria</taxon>
        <taxon>Pseudomonadati</taxon>
        <taxon>Bacteroidota</taxon>
        <taxon>Flavobacteriia</taxon>
        <taxon>Flavobacteriales</taxon>
        <taxon>Flavobacteriaceae</taxon>
        <taxon>Flavobacterium</taxon>
    </lineage>
</organism>
<dbReference type="RefSeq" id="WP_379687350.1">
    <property type="nucleotide sequence ID" value="NZ_JBHLYW010000022.1"/>
</dbReference>
<evidence type="ECO:0000313" key="1">
    <source>
        <dbReference type="EMBL" id="MFC0079641.1"/>
    </source>
</evidence>
<keyword evidence="2" id="KW-1185">Reference proteome</keyword>
<name>A0ABV6BW09_9FLAO</name>
<evidence type="ECO:0000313" key="2">
    <source>
        <dbReference type="Proteomes" id="UP001589734"/>
    </source>
</evidence>
<accession>A0ABV6BW09</accession>
<gene>
    <name evidence="1" type="ORF">ACFFLS_21520</name>
</gene>
<sequence length="73" mass="8805">MRTANYQDLKQQVRISEDSPMYMENYERKHVEQFYQSTKEQLMCWGEESTYIDSEFYNTLENKAKGNTDTAFL</sequence>
<comment type="caution">
    <text evidence="1">The sequence shown here is derived from an EMBL/GenBank/DDBJ whole genome shotgun (WGS) entry which is preliminary data.</text>
</comment>
<dbReference type="Proteomes" id="UP001589734">
    <property type="component" value="Unassembled WGS sequence"/>
</dbReference>